<reference evidence="2 3" key="1">
    <citation type="journal article" date="2018" name="Front. Plant Sci.">
        <title>Red Clover (Trifolium pratense) and Zigzag Clover (T. medium) - A Picture of Genomic Similarities and Differences.</title>
        <authorList>
            <person name="Dluhosova J."/>
            <person name="Istvanek J."/>
            <person name="Nedelnik J."/>
            <person name="Repkova J."/>
        </authorList>
    </citation>
    <scope>NUCLEOTIDE SEQUENCE [LARGE SCALE GENOMIC DNA]</scope>
    <source>
        <strain evidence="3">cv. 10/8</strain>
        <tissue evidence="2">Leaf</tissue>
    </source>
</reference>
<sequence>MNNSREVAEMKEMNGGERKGI</sequence>
<feature type="non-terminal residue" evidence="2">
    <location>
        <position position="21"/>
    </location>
</feature>
<name>A0A392WLU2_9FABA</name>
<organism evidence="2 3">
    <name type="scientific">Trifolium medium</name>
    <dbReference type="NCBI Taxonomy" id="97028"/>
    <lineage>
        <taxon>Eukaryota</taxon>
        <taxon>Viridiplantae</taxon>
        <taxon>Streptophyta</taxon>
        <taxon>Embryophyta</taxon>
        <taxon>Tracheophyta</taxon>
        <taxon>Spermatophyta</taxon>
        <taxon>Magnoliopsida</taxon>
        <taxon>eudicotyledons</taxon>
        <taxon>Gunneridae</taxon>
        <taxon>Pentapetalae</taxon>
        <taxon>rosids</taxon>
        <taxon>fabids</taxon>
        <taxon>Fabales</taxon>
        <taxon>Fabaceae</taxon>
        <taxon>Papilionoideae</taxon>
        <taxon>50 kb inversion clade</taxon>
        <taxon>NPAAA clade</taxon>
        <taxon>Hologalegina</taxon>
        <taxon>IRL clade</taxon>
        <taxon>Trifolieae</taxon>
        <taxon>Trifolium</taxon>
    </lineage>
</organism>
<feature type="region of interest" description="Disordered" evidence="1">
    <location>
        <begin position="1"/>
        <end position="21"/>
    </location>
</feature>
<accession>A0A392WLU2</accession>
<evidence type="ECO:0000313" key="2">
    <source>
        <dbReference type="EMBL" id="MCI98130.1"/>
    </source>
</evidence>
<proteinExistence type="predicted"/>
<dbReference type="Proteomes" id="UP000265520">
    <property type="component" value="Unassembled WGS sequence"/>
</dbReference>
<protein>
    <submittedName>
        <fullName evidence="2">Uncharacterized protein</fullName>
    </submittedName>
</protein>
<comment type="caution">
    <text evidence="2">The sequence shown here is derived from an EMBL/GenBank/DDBJ whole genome shotgun (WGS) entry which is preliminary data.</text>
</comment>
<keyword evidence="3" id="KW-1185">Reference proteome</keyword>
<dbReference type="EMBL" id="LXQA011464914">
    <property type="protein sequence ID" value="MCI98130.1"/>
    <property type="molecule type" value="Genomic_DNA"/>
</dbReference>
<dbReference type="AlphaFoldDB" id="A0A392WLU2"/>
<evidence type="ECO:0000313" key="3">
    <source>
        <dbReference type="Proteomes" id="UP000265520"/>
    </source>
</evidence>
<evidence type="ECO:0000256" key="1">
    <source>
        <dbReference type="SAM" id="MobiDB-lite"/>
    </source>
</evidence>